<evidence type="ECO:0000259" key="8">
    <source>
        <dbReference type="Pfam" id="PF10513"/>
    </source>
</evidence>
<gene>
    <name evidence="9" type="ORF">NP493_295g05025</name>
</gene>
<evidence type="ECO:0000256" key="4">
    <source>
        <dbReference type="ARBA" id="ARBA00023163"/>
    </source>
</evidence>
<dbReference type="AlphaFoldDB" id="A0AAD9NWL9"/>
<dbReference type="Pfam" id="PF10513">
    <property type="entry name" value="EPL1"/>
    <property type="match status" value="1"/>
</dbReference>
<dbReference type="Proteomes" id="UP001209878">
    <property type="component" value="Unassembled WGS sequence"/>
</dbReference>
<feature type="compositionally biased region" description="Low complexity" evidence="7">
    <location>
        <begin position="709"/>
        <end position="751"/>
    </location>
</feature>
<proteinExistence type="inferred from homology"/>
<keyword evidence="5 6" id="KW-0539">Nucleus</keyword>
<evidence type="ECO:0000256" key="3">
    <source>
        <dbReference type="ARBA" id="ARBA00023015"/>
    </source>
</evidence>
<evidence type="ECO:0000256" key="1">
    <source>
        <dbReference type="ARBA" id="ARBA00004123"/>
    </source>
</evidence>
<sequence length="771" mass="85528">MSKLSFRARALDATKPMPVYWAHEIPDLPEFAAINRAVPQMPTGMEKEEESEHHLQRALSAQQVYGTAEALVIPVPDINDVGERYQNLYQLPKEYKPPRQYVHVQPWGMDQEIPDYDMDSEDEHWLNKQTKKMEVSPLKFENMMDRLEKGSGQTVVTLPEAKALLREDDDLTIAVYDYWLNKRLRLQHALIPTVKTEKRDGSTTNNPYVAFRRRTEKMQTRKNRKNDEVSYEKMLKLRRDLNRALTILELMKRREKSKKELLQLTIEVVDKRYQMQDWDGKALSEAMALRHKLPSLIPMQTNYGDWSRRETSYVRKPKREYKKRKHKQQPLYMSQPSQPPSVQLPQYNDVDILHGGDVYSSDDDILSPLLSASDHETDDDPDGVYAFRRKAGCHYHAPISDGVGNWPWCGHEEGGLGEGKYRYSLTSLSHPRRCVGFTRRRIGRGGRPILDRGFTPWDDYLTQIDSSIPPPPTGWVSNYISYVRENKIPHFRPRSPTEEAPPGSPTAVFPGGATSVEFNVESFESHREQLLQMLRAQQEESLREETDVAPGGSTALNLKHSFSSQPTSRFTLDSASAQFAASAVCNSTQELIQSVAVVAHPTGGTAAVGAVKVELGVETGAAIVPVPNGPKDSKTSGFSTSPAANVLQLNFPLATPLSSSSSSSSSPVKELSLSGNVTTAVAMDTCQSACSSNQGSISSTSRTQGGAVSLPSSAMPSSFSSPSFTLATKTVSSSPSVTASPSVAVSPSVTMSPSVVLKQTSLTPRNDSLPK</sequence>
<feature type="compositionally biased region" description="Low complexity" evidence="7">
    <location>
        <begin position="334"/>
        <end position="346"/>
    </location>
</feature>
<evidence type="ECO:0000313" key="10">
    <source>
        <dbReference type="Proteomes" id="UP001209878"/>
    </source>
</evidence>
<comment type="caution">
    <text evidence="9">The sequence shown here is derived from an EMBL/GenBank/DDBJ whole genome shotgun (WGS) entry which is preliminary data.</text>
</comment>
<name>A0AAD9NWL9_RIDPI</name>
<feature type="compositionally biased region" description="Basic residues" evidence="7">
    <location>
        <begin position="315"/>
        <end position="328"/>
    </location>
</feature>
<organism evidence="9 10">
    <name type="scientific">Ridgeia piscesae</name>
    <name type="common">Tubeworm</name>
    <dbReference type="NCBI Taxonomy" id="27915"/>
    <lineage>
        <taxon>Eukaryota</taxon>
        <taxon>Metazoa</taxon>
        <taxon>Spiralia</taxon>
        <taxon>Lophotrochozoa</taxon>
        <taxon>Annelida</taxon>
        <taxon>Polychaeta</taxon>
        <taxon>Sedentaria</taxon>
        <taxon>Canalipalpata</taxon>
        <taxon>Sabellida</taxon>
        <taxon>Siboglinidae</taxon>
        <taxon>Ridgeia</taxon>
    </lineage>
</organism>
<feature type="compositionally biased region" description="Polar residues" evidence="7">
    <location>
        <begin position="692"/>
        <end position="706"/>
    </location>
</feature>
<feature type="region of interest" description="Disordered" evidence="7">
    <location>
        <begin position="692"/>
        <end position="751"/>
    </location>
</feature>
<feature type="region of interest" description="Disordered" evidence="7">
    <location>
        <begin position="314"/>
        <end position="347"/>
    </location>
</feature>
<comment type="subcellular location">
    <subcellularLocation>
        <location evidence="1 6">Nucleus</location>
    </subcellularLocation>
</comment>
<evidence type="ECO:0000256" key="5">
    <source>
        <dbReference type="ARBA" id="ARBA00023242"/>
    </source>
</evidence>
<evidence type="ECO:0000256" key="7">
    <source>
        <dbReference type="SAM" id="MobiDB-lite"/>
    </source>
</evidence>
<evidence type="ECO:0000256" key="2">
    <source>
        <dbReference type="ARBA" id="ARBA00008035"/>
    </source>
</evidence>
<keyword evidence="4 6" id="KW-0804">Transcription</keyword>
<evidence type="ECO:0000256" key="6">
    <source>
        <dbReference type="RuleBase" id="RU361124"/>
    </source>
</evidence>
<dbReference type="EMBL" id="JAODUO010000294">
    <property type="protein sequence ID" value="KAK2183817.1"/>
    <property type="molecule type" value="Genomic_DNA"/>
</dbReference>
<dbReference type="GO" id="GO:0006357">
    <property type="term" value="P:regulation of transcription by RNA polymerase II"/>
    <property type="evidence" value="ECO:0007669"/>
    <property type="project" value="InterPro"/>
</dbReference>
<dbReference type="PANTHER" id="PTHR14898">
    <property type="entry name" value="ENHANCER OF POLYCOMB"/>
    <property type="match status" value="1"/>
</dbReference>
<dbReference type="InterPro" id="IPR019542">
    <property type="entry name" value="Enhancer_polycomb-like_N"/>
</dbReference>
<dbReference type="GO" id="GO:0005634">
    <property type="term" value="C:nucleus"/>
    <property type="evidence" value="ECO:0007669"/>
    <property type="project" value="UniProtKB-SubCell"/>
</dbReference>
<feature type="domain" description="Enhancer of polycomb-like N-terminal" evidence="8">
    <location>
        <begin position="7"/>
        <end position="149"/>
    </location>
</feature>
<dbReference type="GO" id="GO:0035267">
    <property type="term" value="C:NuA4 histone acetyltransferase complex"/>
    <property type="evidence" value="ECO:0007669"/>
    <property type="project" value="InterPro"/>
</dbReference>
<dbReference type="InterPro" id="IPR024943">
    <property type="entry name" value="Enhancer_polycomb"/>
</dbReference>
<keyword evidence="10" id="KW-1185">Reference proteome</keyword>
<protein>
    <recommendedName>
        <fullName evidence="6">Enhancer of polycomb-like protein</fullName>
    </recommendedName>
</protein>
<reference evidence="9" key="1">
    <citation type="journal article" date="2023" name="Mol. Biol. Evol.">
        <title>Third-Generation Sequencing Reveals the Adaptive Role of the Epigenome in Three Deep-Sea Polychaetes.</title>
        <authorList>
            <person name="Perez M."/>
            <person name="Aroh O."/>
            <person name="Sun Y."/>
            <person name="Lan Y."/>
            <person name="Juniper S.K."/>
            <person name="Young C.R."/>
            <person name="Angers B."/>
            <person name="Qian P.Y."/>
        </authorList>
    </citation>
    <scope>NUCLEOTIDE SEQUENCE</scope>
    <source>
        <strain evidence="9">R07B-5</strain>
    </source>
</reference>
<comment type="similarity">
    <text evidence="2 6">Belongs to the enhancer of polycomb family.</text>
</comment>
<keyword evidence="3 6" id="KW-0805">Transcription regulation</keyword>
<evidence type="ECO:0000313" key="9">
    <source>
        <dbReference type="EMBL" id="KAK2183817.1"/>
    </source>
</evidence>
<accession>A0AAD9NWL9</accession>